<proteinExistence type="predicted"/>
<dbReference type="STRING" id="824.CGRAC_1738"/>
<dbReference type="Proteomes" id="UP000005709">
    <property type="component" value="Unassembled WGS sequence"/>
</dbReference>
<reference evidence="1 2" key="1">
    <citation type="submission" date="2009-07" db="EMBL/GenBank/DDBJ databases">
        <authorList>
            <person name="Madupu R."/>
            <person name="Sebastian Y."/>
            <person name="Durkin A.S."/>
            <person name="Torralba M."/>
            <person name="Methe B."/>
            <person name="Sutton G.G."/>
            <person name="Strausberg R.L."/>
            <person name="Nelson K.E."/>
        </authorList>
    </citation>
    <scope>NUCLEOTIDE SEQUENCE [LARGE SCALE GENOMIC DNA]</scope>
    <source>
        <strain evidence="1 2">RM3268</strain>
    </source>
</reference>
<gene>
    <name evidence="1" type="ORF">CAMGR0001_2886</name>
</gene>
<dbReference type="EMBL" id="ACYG01000031">
    <property type="protein sequence ID" value="EEV16510.1"/>
    <property type="molecule type" value="Genomic_DNA"/>
</dbReference>
<name>C8PL95_9BACT</name>
<organism evidence="1 2">
    <name type="scientific">Campylobacter gracilis RM3268</name>
    <dbReference type="NCBI Taxonomy" id="553220"/>
    <lineage>
        <taxon>Bacteria</taxon>
        <taxon>Pseudomonadati</taxon>
        <taxon>Campylobacterota</taxon>
        <taxon>Epsilonproteobacteria</taxon>
        <taxon>Campylobacterales</taxon>
        <taxon>Campylobacteraceae</taxon>
        <taxon>Campylobacter</taxon>
    </lineage>
</organism>
<sequence length="93" mass="10942">MCIDLIEDCESACKIALAESNKIYFSIEERKAIAKMLDKFTECDSKFWEEEERASMADYEDFIYHNSTFCELRELALETIHIFGYDLGDLNYD</sequence>
<dbReference type="AlphaFoldDB" id="C8PL95"/>
<comment type="caution">
    <text evidence="1">The sequence shown here is derived from an EMBL/GenBank/DDBJ whole genome shotgun (WGS) entry which is preliminary data.</text>
</comment>
<accession>C8PL95</accession>
<keyword evidence="2" id="KW-1185">Reference proteome</keyword>
<evidence type="ECO:0008006" key="3">
    <source>
        <dbReference type="Google" id="ProtNLM"/>
    </source>
</evidence>
<evidence type="ECO:0000313" key="1">
    <source>
        <dbReference type="EMBL" id="EEV16510.1"/>
    </source>
</evidence>
<evidence type="ECO:0000313" key="2">
    <source>
        <dbReference type="Proteomes" id="UP000005709"/>
    </source>
</evidence>
<protein>
    <recommendedName>
        <fullName evidence="3">DUF4375 domain-containing protein</fullName>
    </recommendedName>
</protein>